<comment type="caution">
    <text evidence="2">The sequence shown here is derived from an EMBL/GenBank/DDBJ whole genome shotgun (WGS) entry which is preliminary data.</text>
</comment>
<feature type="region of interest" description="Disordered" evidence="1">
    <location>
        <begin position="173"/>
        <end position="221"/>
    </location>
</feature>
<evidence type="ECO:0000256" key="1">
    <source>
        <dbReference type="SAM" id="MobiDB-lite"/>
    </source>
</evidence>
<dbReference type="Proteomes" id="UP000626109">
    <property type="component" value="Unassembled WGS sequence"/>
</dbReference>
<feature type="compositionally biased region" description="Low complexity" evidence="1">
    <location>
        <begin position="61"/>
        <end position="80"/>
    </location>
</feature>
<sequence length="232" mass="24440">DITSSKLIGLRRFFQHYNLPKVLLCLFRKVLELQNQLRTTRTGLMANGSHASLSLGGGGSTPSAPGLSGSPSGSPGGSLLEGEVKQQLSLHGDGRSVSRRALQSYVEGLHLEVASSMVAQVVPTLLGLDMGETCDAKRFASLLASPPPWEQLDFATALWGAAGEPAANVVQQHRKKELQKSKSVERQGFSRASSSGSLGSSCRGPRTPTAACSPRRSPVRGVGVLGSFPFTT</sequence>
<feature type="compositionally biased region" description="Low complexity" evidence="1">
    <location>
        <begin position="186"/>
        <end position="206"/>
    </location>
</feature>
<evidence type="ECO:0000313" key="2">
    <source>
        <dbReference type="EMBL" id="CAE8654553.1"/>
    </source>
</evidence>
<evidence type="ECO:0000313" key="3">
    <source>
        <dbReference type="Proteomes" id="UP000626109"/>
    </source>
</evidence>
<dbReference type="AlphaFoldDB" id="A0A813INJ7"/>
<organism evidence="2 3">
    <name type="scientific">Polarella glacialis</name>
    <name type="common">Dinoflagellate</name>
    <dbReference type="NCBI Taxonomy" id="89957"/>
    <lineage>
        <taxon>Eukaryota</taxon>
        <taxon>Sar</taxon>
        <taxon>Alveolata</taxon>
        <taxon>Dinophyceae</taxon>
        <taxon>Suessiales</taxon>
        <taxon>Suessiaceae</taxon>
        <taxon>Polarella</taxon>
    </lineage>
</organism>
<name>A0A813INJ7_POLGL</name>
<dbReference type="EMBL" id="CAJNNW010012671">
    <property type="protein sequence ID" value="CAE8654553.1"/>
    <property type="molecule type" value="Genomic_DNA"/>
</dbReference>
<feature type="non-terminal residue" evidence="2">
    <location>
        <position position="1"/>
    </location>
</feature>
<feature type="region of interest" description="Disordered" evidence="1">
    <location>
        <begin position="54"/>
        <end position="80"/>
    </location>
</feature>
<reference evidence="2" key="1">
    <citation type="submission" date="2021-02" db="EMBL/GenBank/DDBJ databases">
        <authorList>
            <person name="Dougan E. K."/>
            <person name="Rhodes N."/>
            <person name="Thang M."/>
            <person name="Chan C."/>
        </authorList>
    </citation>
    <scope>NUCLEOTIDE SEQUENCE</scope>
</reference>
<proteinExistence type="predicted"/>
<protein>
    <submittedName>
        <fullName evidence="2">Uncharacterized protein</fullName>
    </submittedName>
</protein>
<accession>A0A813INJ7</accession>
<gene>
    <name evidence="2" type="ORF">PGLA2088_LOCUS11074</name>
</gene>